<sequence length="76" mass="8436">MRTTVFLNNRTQAVRLPKALALPDGTREVNVRAVGRSRVIEPVGSSWDGWFEHGPFAADDFLVDRDQGVAEERAAL</sequence>
<dbReference type="InterPro" id="IPR037914">
    <property type="entry name" value="SpoVT-AbrB_sf"/>
</dbReference>
<protein>
    <submittedName>
        <fullName evidence="1">Antitoxin</fullName>
    </submittedName>
</protein>
<evidence type="ECO:0000313" key="1">
    <source>
        <dbReference type="EMBL" id="BDZ41982.1"/>
    </source>
</evidence>
<dbReference type="PANTHER" id="PTHR37550">
    <property type="entry name" value="ANTITOXIN VAPB1"/>
    <property type="match status" value="1"/>
</dbReference>
<dbReference type="EMBL" id="AP027729">
    <property type="protein sequence ID" value="BDZ41982.1"/>
    <property type="molecule type" value="Genomic_DNA"/>
</dbReference>
<organism evidence="1 2">
    <name type="scientific">Paraoerskovia sediminicola</name>
    <dbReference type="NCBI Taxonomy" id="1138587"/>
    <lineage>
        <taxon>Bacteria</taxon>
        <taxon>Bacillati</taxon>
        <taxon>Actinomycetota</taxon>
        <taxon>Actinomycetes</taxon>
        <taxon>Micrococcales</taxon>
        <taxon>Cellulomonadaceae</taxon>
        <taxon>Paraoerskovia</taxon>
    </lineage>
</organism>
<evidence type="ECO:0000313" key="2">
    <source>
        <dbReference type="Proteomes" id="UP001321475"/>
    </source>
</evidence>
<dbReference type="InterPro" id="IPR047976">
    <property type="entry name" value="Anti_VapB2-like"/>
</dbReference>
<dbReference type="RefSeq" id="WP_286219052.1">
    <property type="nucleotide sequence ID" value="NZ_AP027729.1"/>
</dbReference>
<dbReference type="Proteomes" id="UP001321475">
    <property type="component" value="Chromosome"/>
</dbReference>
<accession>A0ABN6XB22</accession>
<name>A0ABN6XB22_9CELL</name>
<reference evidence="2" key="1">
    <citation type="journal article" date="2019" name="Int. J. Syst. Evol. Microbiol.">
        <title>The Global Catalogue of Microorganisms (GCM) 10K type strain sequencing project: providing services to taxonomists for standard genome sequencing and annotation.</title>
        <authorList>
            <consortium name="The Broad Institute Genomics Platform"/>
            <consortium name="The Broad Institute Genome Sequencing Center for Infectious Disease"/>
            <person name="Wu L."/>
            <person name="Ma J."/>
        </authorList>
    </citation>
    <scope>NUCLEOTIDE SEQUENCE [LARGE SCALE GENOMIC DNA]</scope>
    <source>
        <strain evidence="2">NBRC 108565</strain>
    </source>
</reference>
<dbReference type="SUPFAM" id="SSF89447">
    <property type="entry name" value="AbrB/MazE/MraZ-like"/>
    <property type="match status" value="1"/>
</dbReference>
<gene>
    <name evidence="1" type="ORF">GCM10025865_12810</name>
</gene>
<proteinExistence type="predicted"/>
<dbReference type="PANTHER" id="PTHR37550:SF3">
    <property type="entry name" value="ANTITOXIN VAPB1"/>
    <property type="match status" value="1"/>
</dbReference>
<dbReference type="NCBIfam" id="NF040493">
    <property type="entry name" value="TA_anti_VapB"/>
    <property type="match status" value="1"/>
</dbReference>
<dbReference type="InterPro" id="IPR051734">
    <property type="entry name" value="VapB_TA_antitoxins"/>
</dbReference>
<dbReference type="Gene3D" id="2.10.260.10">
    <property type="match status" value="1"/>
</dbReference>
<keyword evidence="2" id="KW-1185">Reference proteome</keyword>